<evidence type="ECO:0000313" key="1">
    <source>
        <dbReference type="EMBL" id="KAF3558298.1"/>
    </source>
</evidence>
<gene>
    <name evidence="1" type="ORF">F2Q69_00016019</name>
</gene>
<proteinExistence type="predicted"/>
<protein>
    <submittedName>
        <fullName evidence="1">Uncharacterized protein</fullName>
    </submittedName>
</protein>
<dbReference type="AlphaFoldDB" id="A0A8S9R3M4"/>
<comment type="caution">
    <text evidence="1">The sequence shown here is derived from an EMBL/GenBank/DDBJ whole genome shotgun (WGS) entry which is preliminary data.</text>
</comment>
<organism evidence="1 2">
    <name type="scientific">Brassica cretica</name>
    <name type="common">Mustard</name>
    <dbReference type="NCBI Taxonomy" id="69181"/>
    <lineage>
        <taxon>Eukaryota</taxon>
        <taxon>Viridiplantae</taxon>
        <taxon>Streptophyta</taxon>
        <taxon>Embryophyta</taxon>
        <taxon>Tracheophyta</taxon>
        <taxon>Spermatophyta</taxon>
        <taxon>Magnoliopsida</taxon>
        <taxon>eudicotyledons</taxon>
        <taxon>Gunneridae</taxon>
        <taxon>Pentapetalae</taxon>
        <taxon>rosids</taxon>
        <taxon>malvids</taxon>
        <taxon>Brassicales</taxon>
        <taxon>Brassicaceae</taxon>
        <taxon>Brassiceae</taxon>
        <taxon>Brassica</taxon>
    </lineage>
</organism>
<dbReference type="EMBL" id="QGKX02000996">
    <property type="protein sequence ID" value="KAF3558298.1"/>
    <property type="molecule type" value="Genomic_DNA"/>
</dbReference>
<name>A0A8S9R3M4_BRACR</name>
<reference evidence="1" key="1">
    <citation type="submission" date="2019-12" db="EMBL/GenBank/DDBJ databases">
        <title>Genome sequencing and annotation of Brassica cretica.</title>
        <authorList>
            <person name="Studholme D.J."/>
            <person name="Sarris P."/>
        </authorList>
    </citation>
    <scope>NUCLEOTIDE SEQUENCE</scope>
    <source>
        <strain evidence="1">PFS-109/04</strain>
        <tissue evidence="1">Leaf</tissue>
    </source>
</reference>
<dbReference type="Proteomes" id="UP000712600">
    <property type="component" value="Unassembled WGS sequence"/>
</dbReference>
<sequence length="102" mass="11906">MKEELNVRDDRIAQLKARTKIMEDDRARDPRDGFGNMDDFFDHDLFDTSGPFGCNFILKKQRTNIVRVVQWAKADVKSWLDAMTSNADDINIYISSPRRHKS</sequence>
<accession>A0A8S9R3M4</accession>
<evidence type="ECO:0000313" key="2">
    <source>
        <dbReference type="Proteomes" id="UP000712600"/>
    </source>
</evidence>